<keyword evidence="5" id="KW-1185">Reference proteome</keyword>
<dbReference type="InterPro" id="IPR052099">
    <property type="entry name" value="Regulatory_TF_Diverse"/>
</dbReference>
<dbReference type="EMBL" id="JBEVYD010000010">
    <property type="protein sequence ID" value="KAL3230037.1"/>
    <property type="molecule type" value="Genomic_DNA"/>
</dbReference>
<reference evidence="4 5" key="1">
    <citation type="submission" date="2024-05" db="EMBL/GenBank/DDBJ databases">
        <title>Long read based assembly of the Candida bracarensis genome reveals expanded adhesin content.</title>
        <authorList>
            <person name="Marcet-Houben M."/>
            <person name="Ksiezopolska E."/>
            <person name="Gabaldon T."/>
        </authorList>
    </citation>
    <scope>NUCLEOTIDE SEQUENCE [LARGE SCALE GENOMIC DNA]</scope>
    <source>
        <strain evidence="4 5">CBM6</strain>
    </source>
</reference>
<keyword evidence="1" id="KW-0175">Coiled coil</keyword>
<accession>A0ABR4NPU3</accession>
<dbReference type="Gene3D" id="4.10.280.10">
    <property type="entry name" value="Helix-loop-helix DNA-binding domain"/>
    <property type="match status" value="1"/>
</dbReference>
<name>A0ABR4NPU3_9SACH</name>
<dbReference type="InterPro" id="IPR036638">
    <property type="entry name" value="HLH_DNA-bd_sf"/>
</dbReference>
<feature type="compositionally biased region" description="Polar residues" evidence="2">
    <location>
        <begin position="203"/>
        <end position="218"/>
    </location>
</feature>
<comment type="caution">
    <text evidence="4">The sequence shown here is derived from an EMBL/GenBank/DDBJ whole genome shotgun (WGS) entry which is preliminary data.</text>
</comment>
<feature type="compositionally biased region" description="Polar residues" evidence="2">
    <location>
        <begin position="50"/>
        <end position="77"/>
    </location>
</feature>
<evidence type="ECO:0000313" key="5">
    <source>
        <dbReference type="Proteomes" id="UP001623330"/>
    </source>
</evidence>
<feature type="compositionally biased region" description="Basic and acidic residues" evidence="2">
    <location>
        <begin position="78"/>
        <end position="94"/>
    </location>
</feature>
<dbReference type="Proteomes" id="UP001623330">
    <property type="component" value="Unassembled WGS sequence"/>
</dbReference>
<dbReference type="Pfam" id="PF00010">
    <property type="entry name" value="HLH"/>
    <property type="match status" value="1"/>
</dbReference>
<dbReference type="InterPro" id="IPR011598">
    <property type="entry name" value="bHLH_dom"/>
</dbReference>
<feature type="compositionally biased region" description="Polar residues" evidence="2">
    <location>
        <begin position="97"/>
        <end position="111"/>
    </location>
</feature>
<protein>
    <submittedName>
        <fullName evidence="4">Transcription factor HMS1</fullName>
    </submittedName>
</protein>
<dbReference type="SMART" id="SM00353">
    <property type="entry name" value="HLH"/>
    <property type="match status" value="1"/>
</dbReference>
<feature type="compositionally biased region" description="Polar residues" evidence="2">
    <location>
        <begin position="22"/>
        <end position="36"/>
    </location>
</feature>
<feature type="region of interest" description="Disordered" evidence="2">
    <location>
        <begin position="19"/>
        <end position="111"/>
    </location>
</feature>
<dbReference type="PANTHER" id="PTHR47336">
    <property type="entry name" value="TRANSCRIPTION FACTOR HMS1-RELATED"/>
    <property type="match status" value="1"/>
</dbReference>
<evidence type="ECO:0000259" key="3">
    <source>
        <dbReference type="PROSITE" id="PS50888"/>
    </source>
</evidence>
<feature type="coiled-coil region" evidence="1">
    <location>
        <begin position="310"/>
        <end position="337"/>
    </location>
</feature>
<dbReference type="SUPFAM" id="SSF47459">
    <property type="entry name" value="HLH, helix-loop-helix DNA-binding domain"/>
    <property type="match status" value="1"/>
</dbReference>
<evidence type="ECO:0000256" key="1">
    <source>
        <dbReference type="SAM" id="Coils"/>
    </source>
</evidence>
<evidence type="ECO:0000313" key="4">
    <source>
        <dbReference type="EMBL" id="KAL3230037.1"/>
    </source>
</evidence>
<feature type="region of interest" description="Disordered" evidence="2">
    <location>
        <begin position="203"/>
        <end position="247"/>
    </location>
</feature>
<dbReference type="PROSITE" id="PS50888">
    <property type="entry name" value="BHLH"/>
    <property type="match status" value="1"/>
</dbReference>
<evidence type="ECO:0000256" key="2">
    <source>
        <dbReference type="SAM" id="MobiDB-lite"/>
    </source>
</evidence>
<proteinExistence type="predicted"/>
<dbReference type="PANTHER" id="PTHR47336:SF2">
    <property type="entry name" value="TRANSCRIPTION FACTOR HMS1-RELATED"/>
    <property type="match status" value="1"/>
</dbReference>
<feature type="domain" description="BHLH" evidence="3">
    <location>
        <begin position="245"/>
        <end position="320"/>
    </location>
</feature>
<organism evidence="4 5">
    <name type="scientific">Nakaseomyces bracarensis</name>
    <dbReference type="NCBI Taxonomy" id="273131"/>
    <lineage>
        <taxon>Eukaryota</taxon>
        <taxon>Fungi</taxon>
        <taxon>Dikarya</taxon>
        <taxon>Ascomycota</taxon>
        <taxon>Saccharomycotina</taxon>
        <taxon>Saccharomycetes</taxon>
        <taxon>Saccharomycetales</taxon>
        <taxon>Saccharomycetaceae</taxon>
        <taxon>Nakaseomyces</taxon>
    </lineage>
</organism>
<gene>
    <name evidence="4" type="ORF">RNJ44_01400</name>
</gene>
<sequence>MTSITNMAFQKNLFSEFANPDGLNTTEQQSGNSQDTDGMIYIGTEDFNPQGFSTHHSYIDNETQSSTSNQKNINDRGSQTEEVKEVWEDYKSDEDTSITSSTADETNYPTHQSETNYFENSMGNQTTGQLRRQHKHDNPEEFFSMVPPHPASGQFFPRSGYLNWLESERSNIHNDSIHSAVNGKHGFDFSPNYPTTITGALNSLPVDSTSKPIDTNLSIKKDAQLPNKKKNVSKPEGKKSGPPSSKRALHSIVEKKYRTNINDRLTELKQTVPTIRFTYKSISNIPLTEDDHRQLNGMEPAKKLNKATILHKATEYIRFLEQENSALKIQNAQLQNIINYSVNAPMAHMYPRPSDRGNSRR</sequence>